<dbReference type="SUPFAM" id="SSF46785">
    <property type="entry name" value="Winged helix' DNA-binding domain"/>
    <property type="match status" value="1"/>
</dbReference>
<comment type="caution">
    <text evidence="5">The sequence shown here is derived from an EMBL/GenBank/DDBJ whole genome shotgun (WGS) entry which is preliminary data.</text>
</comment>
<dbReference type="PANTHER" id="PTHR33204">
    <property type="entry name" value="TRANSCRIPTIONAL REGULATOR, MARR FAMILY"/>
    <property type="match status" value="1"/>
</dbReference>
<dbReference type="PANTHER" id="PTHR33204:SF39">
    <property type="entry name" value="TRANSCRIPTIONAL REGULATORY PROTEIN"/>
    <property type="match status" value="1"/>
</dbReference>
<keyword evidence="3" id="KW-0804">Transcription</keyword>
<protein>
    <submittedName>
        <fullName evidence="5">Helix-turn-helix transcriptional regulator</fullName>
    </submittedName>
</protein>
<gene>
    <name evidence="5" type="ORF">HGG74_06505</name>
</gene>
<evidence type="ECO:0000256" key="1">
    <source>
        <dbReference type="ARBA" id="ARBA00023015"/>
    </source>
</evidence>
<name>A0A7X6HDK5_9MICC</name>
<dbReference type="PROSITE" id="PS51118">
    <property type="entry name" value="HTH_HXLR"/>
    <property type="match status" value="1"/>
</dbReference>
<dbReference type="AlphaFoldDB" id="A0A7X6HDK5"/>
<proteinExistence type="predicted"/>
<evidence type="ECO:0000313" key="5">
    <source>
        <dbReference type="EMBL" id="NKX54198.1"/>
    </source>
</evidence>
<keyword evidence="2" id="KW-0238">DNA-binding</keyword>
<evidence type="ECO:0000313" key="6">
    <source>
        <dbReference type="Proteomes" id="UP000544090"/>
    </source>
</evidence>
<dbReference type="RefSeq" id="WP_168485541.1">
    <property type="nucleotide sequence ID" value="NZ_JAAZSQ010000004.1"/>
</dbReference>
<feature type="domain" description="HTH hxlR-type" evidence="4">
    <location>
        <begin position="15"/>
        <end position="113"/>
    </location>
</feature>
<keyword evidence="6" id="KW-1185">Reference proteome</keyword>
<dbReference type="EMBL" id="JAAZSQ010000004">
    <property type="protein sequence ID" value="NKX54198.1"/>
    <property type="molecule type" value="Genomic_DNA"/>
</dbReference>
<dbReference type="Pfam" id="PF01638">
    <property type="entry name" value="HxlR"/>
    <property type="match status" value="1"/>
</dbReference>
<dbReference type="InterPro" id="IPR036388">
    <property type="entry name" value="WH-like_DNA-bd_sf"/>
</dbReference>
<organism evidence="5 6">
    <name type="scientific">Arthrobacter mobilis</name>
    <dbReference type="NCBI Taxonomy" id="2724944"/>
    <lineage>
        <taxon>Bacteria</taxon>
        <taxon>Bacillati</taxon>
        <taxon>Actinomycetota</taxon>
        <taxon>Actinomycetes</taxon>
        <taxon>Micrococcales</taxon>
        <taxon>Micrococcaceae</taxon>
        <taxon>Arthrobacter</taxon>
    </lineage>
</organism>
<sequence>MDTSSPAFDVLSLNCPSRVVLQRIGDKWTTLVFQVLKDGPQRFSVIRGAVQGITPKVLTQTLRTLERDGLVSRRIYAEVPPRVEYALTPLGETLLEPLDAVRVWAEEHAAKILQAREDYDAQADSLQLP</sequence>
<evidence type="ECO:0000256" key="3">
    <source>
        <dbReference type="ARBA" id="ARBA00023163"/>
    </source>
</evidence>
<keyword evidence="1" id="KW-0805">Transcription regulation</keyword>
<dbReference type="Gene3D" id="1.10.10.10">
    <property type="entry name" value="Winged helix-like DNA-binding domain superfamily/Winged helix DNA-binding domain"/>
    <property type="match status" value="1"/>
</dbReference>
<reference evidence="5 6" key="1">
    <citation type="submission" date="2020-04" db="EMBL/GenBank/DDBJ databases">
        <title>Arthrobacter sp. nov.</title>
        <authorList>
            <person name="Liu S."/>
        </authorList>
    </citation>
    <scope>NUCLEOTIDE SEQUENCE [LARGE SCALE GENOMIC DNA]</scope>
    <source>
        <strain evidence="5 6">E918</strain>
    </source>
</reference>
<accession>A0A7X6HDK5</accession>
<evidence type="ECO:0000259" key="4">
    <source>
        <dbReference type="PROSITE" id="PS51118"/>
    </source>
</evidence>
<dbReference type="GO" id="GO:0003677">
    <property type="term" value="F:DNA binding"/>
    <property type="evidence" value="ECO:0007669"/>
    <property type="project" value="UniProtKB-KW"/>
</dbReference>
<dbReference type="Proteomes" id="UP000544090">
    <property type="component" value="Unassembled WGS sequence"/>
</dbReference>
<dbReference type="InterPro" id="IPR002577">
    <property type="entry name" value="HTH_HxlR"/>
</dbReference>
<dbReference type="InterPro" id="IPR036390">
    <property type="entry name" value="WH_DNA-bd_sf"/>
</dbReference>
<evidence type="ECO:0000256" key="2">
    <source>
        <dbReference type="ARBA" id="ARBA00023125"/>
    </source>
</evidence>